<accession>A0A382IJY0</accession>
<organism evidence="1">
    <name type="scientific">marine metagenome</name>
    <dbReference type="NCBI Taxonomy" id="408172"/>
    <lineage>
        <taxon>unclassified sequences</taxon>
        <taxon>metagenomes</taxon>
        <taxon>ecological metagenomes</taxon>
    </lineage>
</organism>
<reference evidence="1" key="1">
    <citation type="submission" date="2018-05" db="EMBL/GenBank/DDBJ databases">
        <authorList>
            <person name="Lanie J.A."/>
            <person name="Ng W.-L."/>
            <person name="Kazmierczak K.M."/>
            <person name="Andrzejewski T.M."/>
            <person name="Davidsen T.M."/>
            <person name="Wayne K.J."/>
            <person name="Tettelin H."/>
            <person name="Glass J.I."/>
            <person name="Rusch D."/>
            <person name="Podicherti R."/>
            <person name="Tsui H.-C.T."/>
            <person name="Winkler M.E."/>
        </authorList>
    </citation>
    <scope>NUCLEOTIDE SEQUENCE</scope>
</reference>
<sequence>MAVLICAVPVFLFIAVYALVVIYGELKISSFMQDKVGPMGQGVGLHAWR</sequence>
<feature type="non-terminal residue" evidence="1">
    <location>
        <position position="49"/>
    </location>
</feature>
<dbReference type="AlphaFoldDB" id="A0A382IJY0"/>
<gene>
    <name evidence="1" type="ORF">METZ01_LOCUS251845</name>
</gene>
<protein>
    <submittedName>
        <fullName evidence="1">Uncharacterized protein</fullName>
    </submittedName>
</protein>
<evidence type="ECO:0000313" key="1">
    <source>
        <dbReference type="EMBL" id="SVB98991.1"/>
    </source>
</evidence>
<name>A0A382IJY0_9ZZZZ</name>
<proteinExistence type="predicted"/>
<dbReference type="EMBL" id="UINC01067379">
    <property type="protein sequence ID" value="SVB98991.1"/>
    <property type="molecule type" value="Genomic_DNA"/>
</dbReference>